<reference evidence="2 3" key="1">
    <citation type="submission" date="2019-04" db="EMBL/GenBank/DDBJ databases">
        <title>Herbidospora sp. NEAU-GS14.nov., a novel actinomycete isolated from soil.</title>
        <authorList>
            <person name="Han L."/>
        </authorList>
    </citation>
    <scope>NUCLEOTIDE SEQUENCE [LARGE SCALE GENOMIC DNA]</scope>
    <source>
        <strain evidence="2 3">NEAU-GS14</strain>
    </source>
</reference>
<accession>A0A4U3M9G3</accession>
<dbReference type="Proteomes" id="UP000308705">
    <property type="component" value="Unassembled WGS sequence"/>
</dbReference>
<gene>
    <name evidence="2" type="ORF">FDA94_26475</name>
</gene>
<evidence type="ECO:0000313" key="2">
    <source>
        <dbReference type="EMBL" id="TKK85220.1"/>
    </source>
</evidence>
<dbReference type="RefSeq" id="WP_137249784.1">
    <property type="nucleotide sequence ID" value="NZ_SZQA01000029.1"/>
</dbReference>
<organism evidence="2 3">
    <name type="scientific">Herbidospora galbida</name>
    <dbReference type="NCBI Taxonomy" id="2575442"/>
    <lineage>
        <taxon>Bacteria</taxon>
        <taxon>Bacillati</taxon>
        <taxon>Actinomycetota</taxon>
        <taxon>Actinomycetes</taxon>
        <taxon>Streptosporangiales</taxon>
        <taxon>Streptosporangiaceae</taxon>
        <taxon>Herbidospora</taxon>
    </lineage>
</organism>
<dbReference type="OrthoDB" id="4480934at2"/>
<evidence type="ECO:0000313" key="3">
    <source>
        <dbReference type="Proteomes" id="UP000308705"/>
    </source>
</evidence>
<protein>
    <submittedName>
        <fullName evidence="2">Uncharacterized protein</fullName>
    </submittedName>
</protein>
<evidence type="ECO:0000256" key="1">
    <source>
        <dbReference type="SAM" id="MobiDB-lite"/>
    </source>
</evidence>
<feature type="compositionally biased region" description="Basic and acidic residues" evidence="1">
    <location>
        <begin position="10"/>
        <end position="24"/>
    </location>
</feature>
<keyword evidence="3" id="KW-1185">Reference proteome</keyword>
<name>A0A4U3M9G3_9ACTN</name>
<feature type="region of interest" description="Disordered" evidence="1">
    <location>
        <begin position="1"/>
        <end position="27"/>
    </location>
</feature>
<dbReference type="AlphaFoldDB" id="A0A4U3M9G3"/>
<comment type="caution">
    <text evidence="2">The sequence shown here is derived from an EMBL/GenBank/DDBJ whole genome shotgun (WGS) entry which is preliminary data.</text>
</comment>
<dbReference type="EMBL" id="SZQA01000029">
    <property type="protein sequence ID" value="TKK85220.1"/>
    <property type="molecule type" value="Genomic_DNA"/>
</dbReference>
<proteinExistence type="predicted"/>
<sequence length="285" mass="31948">MPAAYRRTLQHTDGETKAKEDAKQRSRAQKLRNEAVIRLAMHVACSPGLTPAQAAPLMAVTVVNRTCDASTMKTAVRWLRENGPHNDDPFIGDTKDDQDAYTYARKVNQSEDEKLALRLALTMTVAAQEQHLRFSNNGWDYKVVAYYERLMTEVGYEPTLWEQETLDYTRQQLDAKERLACLTCGCSHQRRPSSHWNCGVVQTDPANREWTYRCNTDCSADKARDMADDVDEDLDEDAEADLAQFGTGEIFTRESVAGPQEPVVEGCSGGLSPGRQGWDGDQHAL</sequence>
<feature type="region of interest" description="Disordered" evidence="1">
    <location>
        <begin position="258"/>
        <end position="285"/>
    </location>
</feature>